<keyword evidence="3" id="KW-1185">Reference proteome</keyword>
<dbReference type="Proteomes" id="UP001487740">
    <property type="component" value="Unassembled WGS sequence"/>
</dbReference>
<feature type="domain" description="F5/8 type C" evidence="1">
    <location>
        <begin position="1239"/>
        <end position="1326"/>
    </location>
</feature>
<sequence length="1708" mass="184347">MQLVVEVFAMDPISGYTAFALCDLEVTSIGSKITTEGGAPLTPDLVTTTKIPGDDFDHLNNRANVDFGKILNTDTYSDGQTDFADSTIIMKFWVMLIPNPLYTNDSALVTVGAQYDNENYVYVGTDKLIYNMLEEVYTPKNTLLTQSATIAQYSGATFVLDSYLYHPFADVFFQVSIPSSTSYDAFSISSIGIAFMGSNFGCSGASRTTYYPSITNLTNYMGEYFIHLRTSGLTYPLNSADYHDNANFQIQFFFNVYAMHAAVGSTVDVDVGLVMGITSVFTDTVTLTVTAGVSPPVAFGEGSWSSASAITPTTVEEGQDLRVAVSSASFLTDKVCGIGYGKVGANIAVLPALSQYLEFTADNSVTFTLFFNSTGEVANSSANAVEFEFSVIAGVSSTAISISCPTAGTPLAETLSATATAPSGGGSDVKVWMEFITPLNDVWYEGSQMGLLLKLSFPAGGTPYTNLVVEGIGDVEKTAWGARTCGARLISAGKGVPCLTGHQFAINTGVELIDSLLGRPFVDTSKIVLGPACGTERTIDTADTDYEAAVELYFDMPQGQSGFLGGSYNLSLGVNLDNQVIWTGWDITQLEAGPPTADTSAILHYGFLSDSVPASDIEPGVPQFIQVLLRLKPESVMLYKITAAVSNTDILNLCRIMVIQAGDNFPCLDKNPYDNKDELYPTISVTHDTDWGLSATLDLGVLKNLGNNTFLSGIIADENAIVVGVMVKGVLAGTDTLTVTLDSSGTTSVLTQELTVGSAITPNLALISVTPVPVDGTSNAYEGVMKMVDFVVEVPEGYKNTLKAIITNTAVTDMTVCFGAVVAVGQNLPCVIASKILGNMTEVTPTSEVYEVDMKEVCHYPFSENQTENQFTLRIGVMFIPSSGDTATLSLVIQEGGSDLAPVTFQLTKLSEAFSGEANETGMQLEPLIDVDTVTPGMQFWTGVNLTVPRDITFTAEFAVVTPTDAGRAIATVHDFRMPEESVGKNIGCILSDQSLYSRVLSQNASNAPPIIHQSQTDTMTVNLIAITNTGITHLHNLQQPEDDQVHLEAFIMIADHPNVLNGDTITVHFSFKTGNTIYVVPKNFILNKPLSQVTVLISEVLLTDNTTTVFNQGETIPLTIRTRHFMNESTQEVNAACARIIMPQYLKYVDGANNLIANITGTVTVLGHLDYCFDFLLFTDILEANLTITVDPDGEMPPGLGQVKATTLLRVVGNTATDATIKYFGKTAHVVYEVNVPDVSDPLGLGGLMACQFTASASLDGSTLPEMAVPGSGGGWSPPVTVGASWKHYITIDFLKPARVTRIDFEEVTGKLSIKTFRLQYSQSGIIFSGDCQRDASSQVVLPAECIFEARFFRILVETVSDGLGQGGTVVGAETGILGVRFVEWYGAYKDGDSASCATNFQTRLSDKPEQWRNVAYDTANKVFYICDISVKREVKDPKMVCLSSPDGDTWNVLPSYVTRLVGFYESYGGMCAASKADSALVCSRDGKRWNIMPNVDHADILANAVPPTAVPGLPESELQATNFETWSGQLGQQQAVAPQTAQGEDVLVAALSRCASHVIRLRTALLRLTGEFCLDNAIAYRRFELRGFTLFSPTNTCRSLVETDGFRIVITPSNLAKCRTYLYLTYLTKTTPVPFHTTTRLTAHPSLYTDPSHTPRGSWLRHQRVGSRWSVPRVLLAHDASLGSRGYTSSLCCVWAPREMYRDFVK</sequence>
<dbReference type="InterPro" id="IPR008979">
    <property type="entry name" value="Galactose-bd-like_sf"/>
</dbReference>
<evidence type="ECO:0000259" key="1">
    <source>
        <dbReference type="PROSITE" id="PS50022"/>
    </source>
</evidence>
<dbReference type="InterPro" id="IPR000421">
    <property type="entry name" value="FA58C"/>
</dbReference>
<proteinExistence type="predicted"/>
<dbReference type="EMBL" id="JARAKH010000010">
    <property type="protein sequence ID" value="KAK8400147.1"/>
    <property type="molecule type" value="Genomic_DNA"/>
</dbReference>
<protein>
    <recommendedName>
        <fullName evidence="1">F5/8 type C domain-containing protein</fullName>
    </recommendedName>
</protein>
<organism evidence="2 3">
    <name type="scientific">Scylla paramamosain</name>
    <name type="common">Mud crab</name>
    <dbReference type="NCBI Taxonomy" id="85552"/>
    <lineage>
        <taxon>Eukaryota</taxon>
        <taxon>Metazoa</taxon>
        <taxon>Ecdysozoa</taxon>
        <taxon>Arthropoda</taxon>
        <taxon>Crustacea</taxon>
        <taxon>Multicrustacea</taxon>
        <taxon>Malacostraca</taxon>
        <taxon>Eumalacostraca</taxon>
        <taxon>Eucarida</taxon>
        <taxon>Decapoda</taxon>
        <taxon>Pleocyemata</taxon>
        <taxon>Brachyura</taxon>
        <taxon>Eubrachyura</taxon>
        <taxon>Portunoidea</taxon>
        <taxon>Portunidae</taxon>
        <taxon>Portuninae</taxon>
        <taxon>Scylla</taxon>
    </lineage>
</organism>
<dbReference type="Gene3D" id="2.60.120.260">
    <property type="entry name" value="Galactose-binding domain-like"/>
    <property type="match status" value="1"/>
</dbReference>
<dbReference type="PROSITE" id="PS50022">
    <property type="entry name" value="FA58C_3"/>
    <property type="match status" value="1"/>
</dbReference>
<gene>
    <name evidence="2" type="ORF">O3P69_003089</name>
</gene>
<comment type="caution">
    <text evidence="2">The sequence shown here is derived from an EMBL/GenBank/DDBJ whole genome shotgun (WGS) entry which is preliminary data.</text>
</comment>
<reference evidence="2 3" key="1">
    <citation type="submission" date="2023-03" db="EMBL/GenBank/DDBJ databases">
        <title>High-quality genome of Scylla paramamosain provides insights in environmental adaptation.</title>
        <authorList>
            <person name="Zhang L."/>
        </authorList>
    </citation>
    <scope>NUCLEOTIDE SEQUENCE [LARGE SCALE GENOMIC DNA]</scope>
    <source>
        <strain evidence="2">LZ_2023a</strain>
        <tissue evidence="2">Muscle</tissue>
    </source>
</reference>
<name>A0AAW0UND8_SCYPA</name>
<accession>A0AAW0UND8</accession>
<evidence type="ECO:0000313" key="3">
    <source>
        <dbReference type="Proteomes" id="UP001487740"/>
    </source>
</evidence>
<evidence type="ECO:0000313" key="2">
    <source>
        <dbReference type="EMBL" id="KAK8400147.1"/>
    </source>
</evidence>
<dbReference type="SUPFAM" id="SSF49785">
    <property type="entry name" value="Galactose-binding domain-like"/>
    <property type="match status" value="1"/>
</dbReference>